<evidence type="ECO:0008006" key="3">
    <source>
        <dbReference type="Google" id="ProtNLM"/>
    </source>
</evidence>
<name>A0A1T4RL52_9BACT</name>
<dbReference type="RefSeq" id="WP_078832655.1">
    <property type="nucleotide sequence ID" value="NZ_FUWH01000013.1"/>
</dbReference>
<dbReference type="Proteomes" id="UP000190888">
    <property type="component" value="Unassembled WGS sequence"/>
</dbReference>
<organism evidence="1 2">
    <name type="scientific">Sediminibacterium ginsengisoli</name>
    <dbReference type="NCBI Taxonomy" id="413434"/>
    <lineage>
        <taxon>Bacteria</taxon>
        <taxon>Pseudomonadati</taxon>
        <taxon>Bacteroidota</taxon>
        <taxon>Chitinophagia</taxon>
        <taxon>Chitinophagales</taxon>
        <taxon>Chitinophagaceae</taxon>
        <taxon>Sediminibacterium</taxon>
    </lineage>
</organism>
<protein>
    <recommendedName>
        <fullName evidence="3">Activator of Hsp90 ATPase homolog 1-like protein</fullName>
    </recommendedName>
</protein>
<reference evidence="1 2" key="1">
    <citation type="submission" date="2017-02" db="EMBL/GenBank/DDBJ databases">
        <authorList>
            <person name="Peterson S.W."/>
        </authorList>
    </citation>
    <scope>NUCLEOTIDE SEQUENCE [LARGE SCALE GENOMIC DNA]</scope>
    <source>
        <strain evidence="1 2">DSM 22335</strain>
    </source>
</reference>
<dbReference type="STRING" id="413434.SAMN04488132_11338"/>
<dbReference type="OrthoDB" id="947646at2"/>
<proteinExistence type="predicted"/>
<dbReference type="EMBL" id="FUWH01000013">
    <property type="protein sequence ID" value="SKA16720.1"/>
    <property type="molecule type" value="Genomic_DNA"/>
</dbReference>
<gene>
    <name evidence="1" type="ORF">SAMN04488132_11338</name>
</gene>
<keyword evidence="2" id="KW-1185">Reference proteome</keyword>
<evidence type="ECO:0000313" key="1">
    <source>
        <dbReference type="EMBL" id="SKA16720.1"/>
    </source>
</evidence>
<dbReference type="AlphaFoldDB" id="A0A1T4RL52"/>
<sequence>MRSLTILPPPDTGDSQTNAVITRTCPEAGAARELYRIVFNRFNTVHEWSRYMKEAESIFTLCNNRGERVMRLPRKGDYLRMDIAGEHGFKGSGYYWFLIEAAGVLQSAAADEGYYIRLHTSAGPDIEKNTVAFIPPAPGNGILQIRRTGNAVTVRINMPPSGDALPFEKAAAWQWNKLAAGLLQTDQPCAPVRA</sequence>
<evidence type="ECO:0000313" key="2">
    <source>
        <dbReference type="Proteomes" id="UP000190888"/>
    </source>
</evidence>
<accession>A0A1T4RL52</accession>